<dbReference type="NCBIfam" id="TIGR00219">
    <property type="entry name" value="mreC"/>
    <property type="match status" value="1"/>
</dbReference>
<feature type="domain" description="Rod shape-determining protein MreC beta-barrel core" evidence="6">
    <location>
        <begin position="121"/>
        <end position="271"/>
    </location>
</feature>
<dbReference type="PANTHER" id="PTHR34138">
    <property type="entry name" value="CELL SHAPE-DETERMINING PROTEIN MREC"/>
    <property type="match status" value="1"/>
</dbReference>
<gene>
    <name evidence="7" type="primary">mreC</name>
    <name evidence="7" type="ORF">EHE19_006160</name>
</gene>
<evidence type="ECO:0000313" key="7">
    <source>
        <dbReference type="EMBL" id="QNU68022.1"/>
    </source>
</evidence>
<dbReference type="Gene3D" id="2.40.10.340">
    <property type="entry name" value="Rod shape-determining protein MreC, domain 1"/>
    <property type="match status" value="1"/>
</dbReference>
<sequence>MRLFTGKSLILIVITLVLIVCIGLSVNPNSSVNWFGDLISVPFTSVGKVLSYAGQQIEEGVGLFNDVEKLRAENKRLNEAIDKFNNERTEYLRLKSENEDLKSVLKMRKELEDFEFLGANIIAKDSGKFFNVFLIDKGYTSGIKYNMPVITSKGLVGKVSAAQPFSSKIISIIEEGSAASAIVSKTGDLVVVKGDLKLSKEGLCKIEYIPADLDLSQGDVIETSGMGGIYPKGIIIGTIKEVRQGESDLDKYAIVEPAVDLKRLSQVVILKNTSTEMSSEEISSEMEITDK</sequence>
<dbReference type="OrthoDB" id="9792313at2"/>
<comment type="function">
    <text evidence="5">Involved in formation and maintenance of cell shape.</text>
</comment>
<evidence type="ECO:0000313" key="8">
    <source>
        <dbReference type="Proteomes" id="UP000306409"/>
    </source>
</evidence>
<dbReference type="GO" id="GO:0008360">
    <property type="term" value="P:regulation of cell shape"/>
    <property type="evidence" value="ECO:0007669"/>
    <property type="project" value="UniProtKB-KW"/>
</dbReference>
<keyword evidence="3 5" id="KW-0133">Cell shape</keyword>
<dbReference type="InterPro" id="IPR055342">
    <property type="entry name" value="MreC_beta-barrel_core"/>
</dbReference>
<proteinExistence type="inferred from homology"/>
<evidence type="ECO:0000256" key="4">
    <source>
        <dbReference type="ARBA" id="ARBA00032089"/>
    </source>
</evidence>
<dbReference type="Pfam" id="PF04085">
    <property type="entry name" value="MreC"/>
    <property type="match status" value="1"/>
</dbReference>
<dbReference type="InterPro" id="IPR042175">
    <property type="entry name" value="Cell/Rod_MreC_2"/>
</dbReference>
<dbReference type="InterPro" id="IPR007221">
    <property type="entry name" value="MreC"/>
</dbReference>
<dbReference type="PANTHER" id="PTHR34138:SF1">
    <property type="entry name" value="CELL SHAPE-DETERMINING PROTEIN MREC"/>
    <property type="match status" value="1"/>
</dbReference>
<dbReference type="InterPro" id="IPR042177">
    <property type="entry name" value="Cell/Rod_1"/>
</dbReference>
<organism evidence="7 8">
    <name type="scientific">Ruminiclostridium herbifermentans</name>
    <dbReference type="NCBI Taxonomy" id="2488810"/>
    <lineage>
        <taxon>Bacteria</taxon>
        <taxon>Bacillati</taxon>
        <taxon>Bacillota</taxon>
        <taxon>Clostridia</taxon>
        <taxon>Eubacteriales</taxon>
        <taxon>Oscillospiraceae</taxon>
        <taxon>Ruminiclostridium</taxon>
    </lineage>
</organism>
<evidence type="ECO:0000256" key="1">
    <source>
        <dbReference type="ARBA" id="ARBA00009369"/>
    </source>
</evidence>
<accession>A0A4U7JBW6</accession>
<name>A0A4U7JBW6_9FIRM</name>
<dbReference type="EMBL" id="CP061336">
    <property type="protein sequence ID" value="QNU68022.1"/>
    <property type="molecule type" value="Genomic_DNA"/>
</dbReference>
<dbReference type="GO" id="GO:0005886">
    <property type="term" value="C:plasma membrane"/>
    <property type="evidence" value="ECO:0007669"/>
    <property type="project" value="TreeGrafter"/>
</dbReference>
<comment type="similarity">
    <text evidence="1 5">Belongs to the MreC family.</text>
</comment>
<dbReference type="Gene3D" id="2.40.10.350">
    <property type="entry name" value="Rod shape-determining protein MreC, domain 2"/>
    <property type="match status" value="1"/>
</dbReference>
<dbReference type="KEGG" id="rher:EHE19_006160"/>
<reference evidence="7 8" key="1">
    <citation type="submission" date="2020-09" db="EMBL/GenBank/DDBJ databases">
        <title>Characterization and genome sequencing of Ruminiclostridium sp. nov. MA18.</title>
        <authorList>
            <person name="Rettenmaier R."/>
            <person name="Kowollik M.-L."/>
            <person name="Liebl W."/>
            <person name="Zverlov V."/>
        </authorList>
    </citation>
    <scope>NUCLEOTIDE SEQUENCE [LARGE SCALE GENOMIC DNA]</scope>
    <source>
        <strain evidence="7 8">MA18</strain>
    </source>
</reference>
<dbReference type="RefSeq" id="WP_137698280.1">
    <property type="nucleotide sequence ID" value="NZ_CP061336.1"/>
</dbReference>
<dbReference type="Proteomes" id="UP000306409">
    <property type="component" value="Chromosome"/>
</dbReference>
<dbReference type="AlphaFoldDB" id="A0A4U7JBW6"/>
<evidence type="ECO:0000256" key="2">
    <source>
        <dbReference type="ARBA" id="ARBA00013855"/>
    </source>
</evidence>
<protein>
    <recommendedName>
        <fullName evidence="2 5">Cell shape-determining protein MreC</fullName>
    </recommendedName>
    <alternativeName>
        <fullName evidence="4 5">Cell shape protein MreC</fullName>
    </alternativeName>
</protein>
<keyword evidence="8" id="KW-1185">Reference proteome</keyword>
<evidence type="ECO:0000256" key="5">
    <source>
        <dbReference type="PIRNR" id="PIRNR038471"/>
    </source>
</evidence>
<evidence type="ECO:0000256" key="3">
    <source>
        <dbReference type="ARBA" id="ARBA00022960"/>
    </source>
</evidence>
<evidence type="ECO:0000259" key="6">
    <source>
        <dbReference type="Pfam" id="PF04085"/>
    </source>
</evidence>
<dbReference type="PIRSF" id="PIRSF038471">
    <property type="entry name" value="MreC"/>
    <property type="match status" value="1"/>
</dbReference>